<organism evidence="6 7">
    <name type="scientific">Eubacterium ruminantium</name>
    <dbReference type="NCBI Taxonomy" id="42322"/>
    <lineage>
        <taxon>Bacteria</taxon>
        <taxon>Bacillati</taxon>
        <taxon>Bacillota</taxon>
        <taxon>Clostridia</taxon>
        <taxon>Eubacteriales</taxon>
        <taxon>Eubacteriaceae</taxon>
        <taxon>Eubacterium</taxon>
    </lineage>
</organism>
<dbReference type="RefSeq" id="WP_078787955.1">
    <property type="nucleotide sequence ID" value="NZ_FMTO01000013.1"/>
</dbReference>
<feature type="domain" description="LD-carboxypeptidase N-terminal" evidence="4">
    <location>
        <begin position="13"/>
        <end position="133"/>
    </location>
</feature>
<evidence type="ECO:0000313" key="7">
    <source>
        <dbReference type="Proteomes" id="UP000189857"/>
    </source>
</evidence>
<dbReference type="PANTHER" id="PTHR30237">
    <property type="entry name" value="MURAMOYLTETRAPEPTIDE CARBOXYPEPTIDASE"/>
    <property type="match status" value="1"/>
</dbReference>
<accession>A0A1T4PVR2</accession>
<comment type="similarity">
    <text evidence="1">Belongs to the peptidase S66 family.</text>
</comment>
<feature type="domain" description="LD-carboxypeptidase C-terminal" evidence="5">
    <location>
        <begin position="208"/>
        <end position="327"/>
    </location>
</feature>
<dbReference type="Pfam" id="PF17676">
    <property type="entry name" value="Peptidase_S66C"/>
    <property type="match status" value="1"/>
</dbReference>
<name>A0A1T4PVR2_9FIRM</name>
<dbReference type="Gene3D" id="3.40.50.10740">
    <property type="entry name" value="Class I glutamine amidotransferase-like"/>
    <property type="match status" value="1"/>
</dbReference>
<evidence type="ECO:0000259" key="4">
    <source>
        <dbReference type="Pfam" id="PF02016"/>
    </source>
</evidence>
<dbReference type="AlphaFoldDB" id="A0A1T4PVR2"/>
<gene>
    <name evidence="6" type="ORF">SAMN02745110_02162</name>
</gene>
<dbReference type="EMBL" id="FUXA01000014">
    <property type="protein sequence ID" value="SJZ95613.1"/>
    <property type="molecule type" value="Genomic_DNA"/>
</dbReference>
<dbReference type="Proteomes" id="UP000189857">
    <property type="component" value="Unassembled WGS sequence"/>
</dbReference>
<proteinExistence type="inferred from homology"/>
<evidence type="ECO:0000256" key="2">
    <source>
        <dbReference type="ARBA" id="ARBA00022801"/>
    </source>
</evidence>
<reference evidence="6 7" key="1">
    <citation type="submission" date="2017-02" db="EMBL/GenBank/DDBJ databases">
        <authorList>
            <person name="Peterson S.W."/>
        </authorList>
    </citation>
    <scope>NUCLEOTIDE SEQUENCE [LARGE SCALE GENOMIC DNA]</scope>
    <source>
        <strain evidence="6 7">ATCC 17233</strain>
    </source>
</reference>
<feature type="active site" description="Nucleophile" evidence="3">
    <location>
        <position position="115"/>
    </location>
</feature>
<dbReference type="InterPro" id="IPR027461">
    <property type="entry name" value="Carboxypeptidase_A_C_sf"/>
</dbReference>
<dbReference type="GO" id="GO:0004180">
    <property type="term" value="F:carboxypeptidase activity"/>
    <property type="evidence" value="ECO:0007669"/>
    <property type="project" value="UniProtKB-KW"/>
</dbReference>
<sequence>MRYPEFLKDNGSIGFVAPSFGCNIEPYKSAFDNALKKFKEMGYKTVLGPNCYKGEGVGISNLPKECGDELNKMYKSDDADVIISCGGGELMCEVLPFIDWKGIKESKPKWYLGYSDNTNFTFLSTILADTAAIYGSCAPSFGMEPWADSIKDTFDLLTGKIDKVSNYPKWEKEGLKDEEHPLMPYNLTEPYSQKNYNIPENEEETSIEGRLIGGCLDILVNLCGTEFDKVDEFLERYKNDGFIWFIESCDLSMLDIRRAFFHLKHAGWFKYAKGFLIGRPYRHGEEMMGVDQYNAVLPIIEEKGVPIVMDIDIGHIPSSMPIISGAYSKVDIKQNEISVKYEFIK</sequence>
<evidence type="ECO:0000256" key="1">
    <source>
        <dbReference type="ARBA" id="ARBA00010233"/>
    </source>
</evidence>
<keyword evidence="2" id="KW-0378">Hydrolase</keyword>
<dbReference type="PIRSF" id="PIRSF028757">
    <property type="entry name" value="LD-carboxypeptidase"/>
    <property type="match status" value="1"/>
</dbReference>
<dbReference type="SUPFAM" id="SSF141986">
    <property type="entry name" value="LD-carboxypeptidase A C-terminal domain-like"/>
    <property type="match status" value="1"/>
</dbReference>
<dbReference type="SUPFAM" id="SSF52317">
    <property type="entry name" value="Class I glutamine amidotransferase-like"/>
    <property type="match status" value="1"/>
</dbReference>
<dbReference type="InterPro" id="IPR027478">
    <property type="entry name" value="LdcA_N"/>
</dbReference>
<dbReference type="CDD" id="cd07062">
    <property type="entry name" value="Peptidase_S66_mccF_like"/>
    <property type="match status" value="1"/>
</dbReference>
<dbReference type="OrthoDB" id="9807329at2"/>
<dbReference type="InterPro" id="IPR003507">
    <property type="entry name" value="S66_fam"/>
</dbReference>
<dbReference type="Pfam" id="PF02016">
    <property type="entry name" value="Peptidase_S66"/>
    <property type="match status" value="1"/>
</dbReference>
<dbReference type="InterPro" id="IPR040449">
    <property type="entry name" value="Peptidase_S66_N"/>
</dbReference>
<keyword evidence="6" id="KW-0645">Protease</keyword>
<keyword evidence="6" id="KW-0121">Carboxypeptidase</keyword>
<keyword evidence="7" id="KW-1185">Reference proteome</keyword>
<dbReference type="Gene3D" id="3.50.30.60">
    <property type="entry name" value="LD-carboxypeptidase A C-terminal domain-like"/>
    <property type="match status" value="1"/>
</dbReference>
<feature type="active site" description="Charge relay system" evidence="3">
    <location>
        <position position="247"/>
    </location>
</feature>
<dbReference type="InterPro" id="IPR029062">
    <property type="entry name" value="Class_I_gatase-like"/>
</dbReference>
<evidence type="ECO:0000313" key="6">
    <source>
        <dbReference type="EMBL" id="SJZ95613.1"/>
    </source>
</evidence>
<feature type="active site" description="Charge relay system" evidence="3">
    <location>
        <position position="315"/>
    </location>
</feature>
<dbReference type="InterPro" id="IPR040921">
    <property type="entry name" value="Peptidase_S66C"/>
</dbReference>
<evidence type="ECO:0000259" key="5">
    <source>
        <dbReference type="Pfam" id="PF17676"/>
    </source>
</evidence>
<evidence type="ECO:0000256" key="3">
    <source>
        <dbReference type="PIRSR" id="PIRSR028757-1"/>
    </source>
</evidence>
<protein>
    <submittedName>
        <fullName evidence="6">Muramoyltetrapeptide carboxypeptidase LdcA (Peptidoglycan recycling)</fullName>
    </submittedName>
</protein>